<reference evidence="3" key="1">
    <citation type="submission" date="2016-10" db="EMBL/GenBank/DDBJ databases">
        <authorList>
            <person name="Varghese N."/>
            <person name="Submissions S."/>
        </authorList>
    </citation>
    <scope>NUCLEOTIDE SEQUENCE [LARGE SCALE GENOMIC DNA]</scope>
    <source>
        <strain evidence="3">M83</strain>
    </source>
</reference>
<organism evidence="2 3">
    <name type="scientific">Lachnospira pectinoschiza</name>
    <dbReference type="NCBI Taxonomy" id="28052"/>
    <lineage>
        <taxon>Bacteria</taxon>
        <taxon>Bacillati</taxon>
        <taxon>Bacillota</taxon>
        <taxon>Clostridia</taxon>
        <taxon>Lachnospirales</taxon>
        <taxon>Lachnospiraceae</taxon>
        <taxon>Lachnospira</taxon>
    </lineage>
</organism>
<keyword evidence="1" id="KW-1133">Transmembrane helix</keyword>
<gene>
    <name evidence="2" type="ORF">SAMN05216544_0852</name>
</gene>
<keyword evidence="1" id="KW-0812">Transmembrane</keyword>
<name>A0A1G9V8F1_9FIRM</name>
<dbReference type="RefSeq" id="WP_074521093.1">
    <property type="nucleotide sequence ID" value="NZ_FNHZ01000002.1"/>
</dbReference>
<accession>A0A1G9V8F1</accession>
<dbReference type="EMBL" id="FNHZ01000002">
    <property type="protein sequence ID" value="SDM68326.1"/>
    <property type="molecule type" value="Genomic_DNA"/>
</dbReference>
<feature type="transmembrane region" description="Helical" evidence="1">
    <location>
        <begin position="7"/>
        <end position="27"/>
    </location>
</feature>
<proteinExistence type="predicted"/>
<evidence type="ECO:0000313" key="3">
    <source>
        <dbReference type="Proteomes" id="UP000187651"/>
    </source>
</evidence>
<keyword evidence="1" id="KW-0472">Membrane</keyword>
<evidence type="ECO:0000313" key="2">
    <source>
        <dbReference type="EMBL" id="SDM68326.1"/>
    </source>
</evidence>
<evidence type="ECO:0000256" key="1">
    <source>
        <dbReference type="SAM" id="Phobius"/>
    </source>
</evidence>
<dbReference type="AlphaFoldDB" id="A0A1G9V8F1"/>
<sequence length="99" mass="11853">MKKVLKIIVVIICFLVIARIAYVNIAYPAADIKIIDEDEIFDLKNFSLRLKEYDIYSKEEWKQKLENENIELEEEKYNVIYNMNLKTVLLEMEIIGFIF</sequence>
<protein>
    <submittedName>
        <fullName evidence="2">Uncharacterized protein</fullName>
    </submittedName>
</protein>
<dbReference type="Proteomes" id="UP000187651">
    <property type="component" value="Unassembled WGS sequence"/>
</dbReference>
<keyword evidence="3" id="KW-1185">Reference proteome</keyword>